<evidence type="ECO:0008006" key="2">
    <source>
        <dbReference type="Google" id="ProtNLM"/>
    </source>
</evidence>
<reference evidence="1" key="1">
    <citation type="submission" date="2018-02" db="EMBL/GenBank/DDBJ databases">
        <authorList>
            <person name="Cohen D.B."/>
            <person name="Kent A.D."/>
        </authorList>
    </citation>
    <scope>NUCLEOTIDE SEQUENCE</scope>
</reference>
<organism evidence="1">
    <name type="scientific">Fagus sylvatica</name>
    <name type="common">Beechnut</name>
    <dbReference type="NCBI Taxonomy" id="28930"/>
    <lineage>
        <taxon>Eukaryota</taxon>
        <taxon>Viridiplantae</taxon>
        <taxon>Streptophyta</taxon>
        <taxon>Embryophyta</taxon>
        <taxon>Tracheophyta</taxon>
        <taxon>Spermatophyta</taxon>
        <taxon>Magnoliopsida</taxon>
        <taxon>eudicotyledons</taxon>
        <taxon>Gunneridae</taxon>
        <taxon>Pentapetalae</taxon>
        <taxon>rosids</taxon>
        <taxon>fabids</taxon>
        <taxon>Fagales</taxon>
        <taxon>Fagaceae</taxon>
        <taxon>Fagus</taxon>
    </lineage>
</organism>
<name>A0A2N9HQA0_FAGSY</name>
<dbReference type="AlphaFoldDB" id="A0A2N9HQA0"/>
<gene>
    <name evidence="1" type="ORF">FSB_LOCUS41815</name>
</gene>
<sequence>MRPLYDPWYSATSPLPKRPLPGASSSEKLLCGPDICNLTVAWFPSPSGLMEPCICRQELLAVPIDFMSQCGHSQSWNDWVHKELQDNEFVSCLRRTNIYNVVLLSRGSDMYCDIQGLRQFIRRWNPATYTFFLAWGEVTIMLEDIERILLLPCSGDNDPTAINLTVEEIKWEDALYLGFGGCEASSGGQKARLNY</sequence>
<accession>A0A2N9HQA0</accession>
<dbReference type="EMBL" id="OIVN01003847">
    <property type="protein sequence ID" value="SPD13933.1"/>
    <property type="molecule type" value="Genomic_DNA"/>
</dbReference>
<proteinExistence type="predicted"/>
<protein>
    <recommendedName>
        <fullName evidence="2">Aminotransferase-like plant mobile domain-containing protein</fullName>
    </recommendedName>
</protein>
<evidence type="ECO:0000313" key="1">
    <source>
        <dbReference type="EMBL" id="SPD13933.1"/>
    </source>
</evidence>